<dbReference type="InterPro" id="IPR007835">
    <property type="entry name" value="MOFRL"/>
</dbReference>
<dbReference type="OrthoDB" id="10741at2157"/>
<dbReference type="RefSeq" id="WP_089764698.1">
    <property type="nucleotide sequence ID" value="NZ_FNPB01000001.1"/>
</dbReference>
<dbReference type="Pfam" id="PF05161">
    <property type="entry name" value="MOFRL"/>
    <property type="match status" value="1"/>
</dbReference>
<keyword evidence="3" id="KW-0670">Pyruvate</keyword>
<keyword evidence="4" id="KW-1185">Reference proteome</keyword>
<evidence type="ECO:0000259" key="1">
    <source>
        <dbReference type="Pfam" id="PF05161"/>
    </source>
</evidence>
<dbReference type="SUPFAM" id="SSF82544">
    <property type="entry name" value="GckA/TtuD-like"/>
    <property type="match status" value="1"/>
</dbReference>
<gene>
    <name evidence="3" type="ORF">SAMN04487946_101468</name>
</gene>
<dbReference type="PANTHER" id="PTHR12227:SF0">
    <property type="entry name" value="GLYCERATE KINASE"/>
    <property type="match status" value="1"/>
</dbReference>
<name>A0A1H3DB11_9EURY</name>
<dbReference type="PANTHER" id="PTHR12227">
    <property type="entry name" value="GLYCERATE KINASE"/>
    <property type="match status" value="1"/>
</dbReference>
<dbReference type="GO" id="GO:0008887">
    <property type="term" value="F:glycerate kinase activity"/>
    <property type="evidence" value="ECO:0007669"/>
    <property type="project" value="InterPro"/>
</dbReference>
<dbReference type="InterPro" id="IPR025286">
    <property type="entry name" value="MOFRL_assoc_dom"/>
</dbReference>
<protein>
    <submittedName>
        <fullName evidence="3">Hydroxypyruvate reductase</fullName>
    </submittedName>
</protein>
<accession>A0A1H3DB11</accession>
<sequence length="461" mass="47420">MIRNRESLATTDAEELALECVEAGIDAATPRRVVDAAVESSGEWLRIADDEYDLSRYERVLVVGGGNAAGHAAAAIEDVLGDRIDDGLVVTDNPVDTDVVRTAPGGHPVPTAEGVESTRRLLELAAEAGAEDLVLAPITGGGSALLAVPADPVGLEDLQQLTESLLDAGATIHEINAVRKHLSAIKGGRLAERFGDATVAGLLFSDVAGDDRSVIASGPLVADGTTYADAVAVLEEYGIDAPDRVERRLRGGVDGDYPETPGPSDPAFETVRTSVIASNDTALSAAAETAQYRGFEPLRLGSRIRGEAREAAKALVGIAESAAATGTPIEPPAVLLSGGETTVTIRGDGTGGPNQEFALSAALELARSGEVRSGDEGGETAQDDERARVTVVSMDTDGIDGNASAAGALVSSRTVADERRARAALADNDATAYLDARDALVETGATTTNVNDLRVIVVEAP</sequence>
<dbReference type="STRING" id="660517.SAMN04487946_101468"/>
<evidence type="ECO:0000259" key="2">
    <source>
        <dbReference type="Pfam" id="PF13660"/>
    </source>
</evidence>
<evidence type="ECO:0000313" key="3">
    <source>
        <dbReference type="EMBL" id="SDX63692.1"/>
    </source>
</evidence>
<feature type="domain" description="MOFRL-associated" evidence="2">
    <location>
        <begin position="17"/>
        <end position="249"/>
    </location>
</feature>
<dbReference type="Gene3D" id="3.40.1480.10">
    <property type="entry name" value="MOFRL domain"/>
    <property type="match status" value="1"/>
</dbReference>
<organism evidence="3 4">
    <name type="scientific">Halobellus clavatus</name>
    <dbReference type="NCBI Taxonomy" id="660517"/>
    <lineage>
        <taxon>Archaea</taxon>
        <taxon>Methanobacteriati</taxon>
        <taxon>Methanobacteriota</taxon>
        <taxon>Stenosarchaea group</taxon>
        <taxon>Halobacteria</taxon>
        <taxon>Halobacteriales</taxon>
        <taxon>Haloferacaceae</taxon>
        <taxon>Halobellus</taxon>
    </lineage>
</organism>
<feature type="domain" description="MOFRL" evidence="1">
    <location>
        <begin position="334"/>
        <end position="452"/>
    </location>
</feature>
<dbReference type="AlphaFoldDB" id="A0A1H3DB11"/>
<reference evidence="4" key="1">
    <citation type="submission" date="2016-10" db="EMBL/GenBank/DDBJ databases">
        <authorList>
            <person name="Varghese N."/>
            <person name="Submissions S."/>
        </authorList>
    </citation>
    <scope>NUCLEOTIDE SEQUENCE [LARGE SCALE GENOMIC DNA]</scope>
    <source>
        <strain evidence="4">CGMCC 1.10118</strain>
    </source>
</reference>
<dbReference type="InterPro" id="IPR038614">
    <property type="entry name" value="GK_N_sf"/>
</dbReference>
<dbReference type="EMBL" id="FNPB01000001">
    <property type="protein sequence ID" value="SDX63692.1"/>
    <property type="molecule type" value="Genomic_DNA"/>
</dbReference>
<proteinExistence type="predicted"/>
<dbReference type="Gene3D" id="3.40.50.10180">
    <property type="entry name" value="Glycerate kinase, MOFRL-like N-terminal domain"/>
    <property type="match status" value="1"/>
</dbReference>
<dbReference type="InterPro" id="IPR037035">
    <property type="entry name" value="GK-like_C_sf"/>
</dbReference>
<dbReference type="InterPro" id="IPR039760">
    <property type="entry name" value="MOFRL_protein"/>
</dbReference>
<evidence type="ECO:0000313" key="4">
    <source>
        <dbReference type="Proteomes" id="UP000199170"/>
    </source>
</evidence>
<dbReference type="GO" id="GO:0005737">
    <property type="term" value="C:cytoplasm"/>
    <property type="evidence" value="ECO:0007669"/>
    <property type="project" value="TreeGrafter"/>
</dbReference>
<dbReference type="Pfam" id="PF13660">
    <property type="entry name" value="DUF4147"/>
    <property type="match status" value="1"/>
</dbReference>
<dbReference type="Proteomes" id="UP000199170">
    <property type="component" value="Unassembled WGS sequence"/>
</dbReference>